<feature type="compositionally biased region" description="Low complexity" evidence="1">
    <location>
        <begin position="36"/>
        <end position="78"/>
    </location>
</feature>
<sequence length="78" mass="7140">MKSTLKTLVSRVARGVVAASLVAGLATACGGGGGEAPASPEASPAASPEASPAASPEASPAASPEASPAASPSPTTTP</sequence>
<reference evidence="4" key="1">
    <citation type="journal article" date="2024" name="Algal Res.">
        <title>Biochemical, toxicological and genomic investigation of a high-biomass producing Limnothrix strain isolated from Italian shallow drinking water reservoir.</title>
        <authorList>
            <person name="Simonazzi M."/>
            <person name="Shishido T.K."/>
            <person name="Delbaje E."/>
            <person name="Wahlsten M."/>
            <person name="Fewer D.P."/>
            <person name="Sivonen K."/>
            <person name="Pezzolesi L."/>
            <person name="Pistocchi R."/>
        </authorList>
    </citation>
    <scope>NUCLEOTIDE SEQUENCE [LARGE SCALE GENOMIC DNA]</scope>
    <source>
        <strain evidence="4">LRLZ20PSL1</strain>
    </source>
</reference>
<organism evidence="3 4">
    <name type="scientific">Limnothrix redekei LRLZ20PSL1</name>
    <dbReference type="NCBI Taxonomy" id="3112953"/>
    <lineage>
        <taxon>Bacteria</taxon>
        <taxon>Bacillati</taxon>
        <taxon>Cyanobacteriota</taxon>
        <taxon>Cyanophyceae</taxon>
        <taxon>Pseudanabaenales</taxon>
        <taxon>Pseudanabaenaceae</taxon>
        <taxon>Limnothrix</taxon>
    </lineage>
</organism>
<evidence type="ECO:0000256" key="2">
    <source>
        <dbReference type="SAM" id="SignalP"/>
    </source>
</evidence>
<proteinExistence type="predicted"/>
<gene>
    <name evidence="3" type="ORF">VPK24_06885</name>
</gene>
<evidence type="ECO:0000256" key="1">
    <source>
        <dbReference type="SAM" id="MobiDB-lite"/>
    </source>
</evidence>
<feature type="signal peptide" evidence="2">
    <location>
        <begin position="1"/>
        <end position="28"/>
    </location>
</feature>
<dbReference type="PROSITE" id="PS51257">
    <property type="entry name" value="PROKAR_LIPOPROTEIN"/>
    <property type="match status" value="1"/>
</dbReference>
<dbReference type="RefSeq" id="WP_393011631.1">
    <property type="nucleotide sequence ID" value="NZ_JAZAQF010000035.1"/>
</dbReference>
<evidence type="ECO:0000313" key="3">
    <source>
        <dbReference type="EMBL" id="MFG3817359.1"/>
    </source>
</evidence>
<protein>
    <submittedName>
        <fullName evidence="3">Uncharacterized protein</fullName>
    </submittedName>
</protein>
<dbReference type="EMBL" id="JAZAQF010000035">
    <property type="protein sequence ID" value="MFG3817359.1"/>
    <property type="molecule type" value="Genomic_DNA"/>
</dbReference>
<comment type="caution">
    <text evidence="3">The sequence shown here is derived from an EMBL/GenBank/DDBJ whole genome shotgun (WGS) entry which is preliminary data.</text>
</comment>
<dbReference type="Proteomes" id="UP001604335">
    <property type="component" value="Unassembled WGS sequence"/>
</dbReference>
<feature type="chain" id="PRO_5047345608" evidence="2">
    <location>
        <begin position="29"/>
        <end position="78"/>
    </location>
</feature>
<evidence type="ECO:0000313" key="4">
    <source>
        <dbReference type="Proteomes" id="UP001604335"/>
    </source>
</evidence>
<accession>A0ABW7CB40</accession>
<keyword evidence="4" id="KW-1185">Reference proteome</keyword>
<feature type="region of interest" description="Disordered" evidence="1">
    <location>
        <begin position="27"/>
        <end position="78"/>
    </location>
</feature>
<keyword evidence="2" id="KW-0732">Signal</keyword>
<name>A0ABW7CB40_9CYAN</name>